<feature type="compositionally biased region" description="Low complexity" evidence="3">
    <location>
        <begin position="356"/>
        <end position="367"/>
    </location>
</feature>
<keyword evidence="4" id="KW-0732">Signal</keyword>
<dbReference type="EMBL" id="VLTN01000057">
    <property type="protein sequence ID" value="KAA0148096.1"/>
    <property type="molecule type" value="Genomic_DNA"/>
</dbReference>
<dbReference type="Gene3D" id="3.20.20.80">
    <property type="entry name" value="Glycosidases"/>
    <property type="match status" value="2"/>
</dbReference>
<feature type="chain" id="PRO_5033472797" description="Chitinase domain-containing protein 1" evidence="4">
    <location>
        <begin position="23"/>
        <end position="487"/>
    </location>
</feature>
<dbReference type="GO" id="GO:0012505">
    <property type="term" value="C:endomembrane system"/>
    <property type="evidence" value="ECO:0007669"/>
    <property type="project" value="TreeGrafter"/>
</dbReference>
<dbReference type="SUPFAM" id="SSF51445">
    <property type="entry name" value="(Trans)glycosidases"/>
    <property type="match status" value="1"/>
</dbReference>
<reference evidence="8 9" key="1">
    <citation type="submission" date="2019-07" db="EMBL/GenBank/DDBJ databases">
        <title>Genomes of Cafeteria roenbergensis.</title>
        <authorList>
            <person name="Fischer M.G."/>
            <person name="Hackl T."/>
            <person name="Roman M."/>
        </authorList>
    </citation>
    <scope>NUCLEOTIDE SEQUENCE [LARGE SCALE GENOMIC DNA]</scope>
    <source>
        <strain evidence="6 9">BVI</strain>
        <strain evidence="7 8">E4-10P</strain>
    </source>
</reference>
<dbReference type="Proteomes" id="UP000322899">
    <property type="component" value="Unassembled WGS sequence"/>
</dbReference>
<proteinExistence type="inferred from homology"/>
<comment type="caution">
    <text evidence="6">The sequence shown here is derived from an EMBL/GenBank/DDBJ whole genome shotgun (WGS) entry which is preliminary data.</text>
</comment>
<sequence>MKSLLWCLVAAAAVAGLGDSAAAMRGVDRSALSLVSQKLNWKTSIVNEHDKHSHDVDERHFGGEALAFVTPWNNHGYAVAKRFGSKFSWVAPVWLQARVSPEGPVTVTGTHDIDAAWMAEVRKACARGGPAAPALAAALDGAEAQRAGRDHGAGKPNPPAEQSRRILGSSGWPADRPLAPACPKFVPRLAWEAAVSPQDMLRSVPVIADVIENRNFDGLTLEVPVSSATLPFIRSLTAELHKRTSAAGEPLALVQVLPPAGTGSAAIAALAAAGVDRFVVMTYDFSSRSGRVGANAPIAWVRDVAQQTIAAVANGIDVNSTSSALVEEALVSPVAAVRDAARAVRESWRAEPDRQSAAVSADGDSSSETPLAREHAAVLARALAAGRVLVGLAMYGHHDPQGNGVPEALTGNTYVALLKQHKPRMLFDRKAGEHLFRYPGALPGSRARCYYPTLWSVAQRLGVAAEQGAGVALWEIGQGLDYWYDLF</sequence>
<dbReference type="OMA" id="ATESWAV"/>
<dbReference type="PANTHER" id="PTHR46066:SF2">
    <property type="entry name" value="CHITINASE DOMAIN-CONTAINING PROTEIN 1"/>
    <property type="match status" value="1"/>
</dbReference>
<evidence type="ECO:0000259" key="5">
    <source>
        <dbReference type="PROSITE" id="PS51910"/>
    </source>
</evidence>
<evidence type="ECO:0000256" key="4">
    <source>
        <dbReference type="SAM" id="SignalP"/>
    </source>
</evidence>
<gene>
    <name evidence="7" type="ORF">FNF27_05985</name>
    <name evidence="6" type="ORF">FNF29_06891</name>
</gene>
<dbReference type="InterPro" id="IPR001223">
    <property type="entry name" value="Glyco_hydro18_cat"/>
</dbReference>
<dbReference type="Proteomes" id="UP000323011">
    <property type="component" value="Unassembled WGS sequence"/>
</dbReference>
<accession>A0A5A8C4X5</accession>
<protein>
    <recommendedName>
        <fullName evidence="2">Chitinase domain-containing protein 1</fullName>
    </recommendedName>
</protein>
<evidence type="ECO:0000256" key="3">
    <source>
        <dbReference type="SAM" id="MobiDB-lite"/>
    </source>
</evidence>
<organism evidence="6 9">
    <name type="scientific">Cafeteria roenbergensis</name>
    <name type="common">Marine flagellate</name>
    <dbReference type="NCBI Taxonomy" id="33653"/>
    <lineage>
        <taxon>Eukaryota</taxon>
        <taxon>Sar</taxon>
        <taxon>Stramenopiles</taxon>
        <taxon>Bigyra</taxon>
        <taxon>Opalozoa</taxon>
        <taxon>Bicosoecida</taxon>
        <taxon>Cafeteriaceae</taxon>
        <taxon>Cafeteria</taxon>
    </lineage>
</organism>
<dbReference type="Gene3D" id="3.10.50.10">
    <property type="match status" value="1"/>
</dbReference>
<dbReference type="GO" id="GO:0070492">
    <property type="term" value="F:oligosaccharide binding"/>
    <property type="evidence" value="ECO:0007669"/>
    <property type="project" value="TreeGrafter"/>
</dbReference>
<dbReference type="OrthoDB" id="10254444at2759"/>
<dbReference type="PROSITE" id="PS51910">
    <property type="entry name" value="GH18_2"/>
    <property type="match status" value="1"/>
</dbReference>
<feature type="domain" description="GH18" evidence="5">
    <location>
        <begin position="63"/>
        <end position="487"/>
    </location>
</feature>
<feature type="signal peptide" evidence="4">
    <location>
        <begin position="1"/>
        <end position="22"/>
    </location>
</feature>
<evidence type="ECO:0000313" key="8">
    <source>
        <dbReference type="Proteomes" id="UP000322899"/>
    </source>
</evidence>
<evidence type="ECO:0000313" key="6">
    <source>
        <dbReference type="EMBL" id="KAA0148096.1"/>
    </source>
</evidence>
<comment type="similarity">
    <text evidence="1">Belongs to the glycosyl hydrolase 18 family.</text>
</comment>
<evidence type="ECO:0000256" key="1">
    <source>
        <dbReference type="ARBA" id="ARBA00009336"/>
    </source>
</evidence>
<dbReference type="PANTHER" id="PTHR46066">
    <property type="entry name" value="CHITINASE DOMAIN-CONTAINING PROTEIN 1 FAMILY MEMBER"/>
    <property type="match status" value="1"/>
</dbReference>
<name>A0A5A8C4X5_CAFRO</name>
<dbReference type="InterPro" id="IPR029070">
    <property type="entry name" value="Chitinase_insertion_sf"/>
</dbReference>
<dbReference type="InterPro" id="IPR017853">
    <property type="entry name" value="GH"/>
</dbReference>
<feature type="region of interest" description="Disordered" evidence="3">
    <location>
        <begin position="347"/>
        <end position="370"/>
    </location>
</feature>
<feature type="region of interest" description="Disordered" evidence="3">
    <location>
        <begin position="139"/>
        <end position="170"/>
    </location>
</feature>
<evidence type="ECO:0000256" key="2">
    <source>
        <dbReference type="ARBA" id="ARBA00040976"/>
    </source>
</evidence>
<keyword evidence="9" id="KW-1185">Reference proteome</keyword>
<dbReference type="AlphaFoldDB" id="A0A5A8C4X5"/>
<evidence type="ECO:0000313" key="9">
    <source>
        <dbReference type="Proteomes" id="UP000323011"/>
    </source>
</evidence>
<evidence type="ECO:0000313" key="7">
    <source>
        <dbReference type="EMBL" id="KAA0172510.1"/>
    </source>
</evidence>
<dbReference type="EMBL" id="VLTO01000047">
    <property type="protein sequence ID" value="KAA0172510.1"/>
    <property type="molecule type" value="Genomic_DNA"/>
</dbReference>
<dbReference type="GO" id="GO:0005975">
    <property type="term" value="P:carbohydrate metabolic process"/>
    <property type="evidence" value="ECO:0007669"/>
    <property type="project" value="InterPro"/>
</dbReference>